<sequence length="645" mass="69492">MRLHHEKPYRTSSTRKRANVAKFTVRIRSPTIATVDDPVTPTPPPIAAPAASPIPTLDTDAVPATLDERNPIPAEDNNKLNDTASFEQRRSSFFGSIRAAVRGNNRPPIKPNDSKEENWDELQSTPSVKHSNVDYGRKEYTPGTAASITSTDSTAAASSTTANSYTRNKSTTRSWPVIHRNNSYYRYQSSSGSGGAGGGGGGGGGGLQSTANRRQPTSHQQQHGYLQYDYDAPLLQQHGVNYCPPNDTNNNTLLGYGTANASGNDYHLLASGGHHYPSGAPPDKSPSIDSCYYYQHYTSAMQPSATTTTIMATTTTSSSGPGGIATTTTTTTTSGNAGHQQTPAGNGTCCSIPPPIMFLFLTLLMTSSATAMLCAAIMTDHWEHVSWDRTSLDRISNETAIELHWYLDGRAAKIPLKGKGLPTQHHQHHHHHQKGGAATPVVTDNRAGVFLVPMNGGIWTLCIDLTPDDIRTMSNDGFPQVDQCVNYLAGTMESAQGNDEDARADWQHRMQNLSISCSLVCLIILGSAALVGAFGVCQRQISAVLVTGVMYLLAALFALFTLMIIHFKRQQGRPLLDSDFDGTIDGVVAIKGTARAASKFLGARIFVTAWSLDLGWGGVVLCAFTSFLWILLSKIMRFNPLSAMI</sequence>
<reference evidence="3" key="2">
    <citation type="submission" date="2020-05" db="UniProtKB">
        <authorList>
            <consortium name="EnsemblMetazoa"/>
        </authorList>
    </citation>
    <scope>IDENTIFICATION</scope>
    <source>
        <strain evidence="3">A-37</strain>
    </source>
</reference>
<feature type="compositionally biased region" description="Basic and acidic residues" evidence="1">
    <location>
        <begin position="131"/>
        <end position="140"/>
    </location>
</feature>
<feature type="compositionally biased region" description="Low complexity" evidence="1">
    <location>
        <begin position="144"/>
        <end position="164"/>
    </location>
</feature>
<feature type="compositionally biased region" description="Basic residues" evidence="1">
    <location>
        <begin position="425"/>
        <end position="434"/>
    </location>
</feature>
<keyword evidence="2" id="KW-0472">Membrane</keyword>
<accession>A0A182M2F8</accession>
<feature type="compositionally biased region" description="Polar residues" evidence="1">
    <location>
        <begin position="165"/>
        <end position="174"/>
    </location>
</feature>
<dbReference type="EMBL" id="AXCM01004826">
    <property type="status" value="NOT_ANNOTATED_CDS"/>
    <property type="molecule type" value="Genomic_DNA"/>
</dbReference>
<evidence type="ECO:0000256" key="1">
    <source>
        <dbReference type="SAM" id="MobiDB-lite"/>
    </source>
</evidence>
<feature type="compositionally biased region" description="Polar residues" evidence="1">
    <location>
        <begin position="208"/>
        <end position="222"/>
    </location>
</feature>
<keyword evidence="2" id="KW-0812">Transmembrane</keyword>
<feature type="compositionally biased region" description="Gly residues" evidence="1">
    <location>
        <begin position="192"/>
        <end position="207"/>
    </location>
</feature>
<dbReference type="Gene3D" id="1.20.140.150">
    <property type="match status" value="1"/>
</dbReference>
<organism evidence="3 4">
    <name type="scientific">Anopheles culicifacies</name>
    <dbReference type="NCBI Taxonomy" id="139723"/>
    <lineage>
        <taxon>Eukaryota</taxon>
        <taxon>Metazoa</taxon>
        <taxon>Ecdysozoa</taxon>
        <taxon>Arthropoda</taxon>
        <taxon>Hexapoda</taxon>
        <taxon>Insecta</taxon>
        <taxon>Pterygota</taxon>
        <taxon>Neoptera</taxon>
        <taxon>Endopterygota</taxon>
        <taxon>Diptera</taxon>
        <taxon>Nematocera</taxon>
        <taxon>Culicoidea</taxon>
        <taxon>Culicidae</taxon>
        <taxon>Anophelinae</taxon>
        <taxon>Anopheles</taxon>
        <taxon>culicifacies species complex</taxon>
    </lineage>
</organism>
<keyword evidence="4" id="KW-1185">Reference proteome</keyword>
<dbReference type="EnsemblMetazoa" id="ACUA007798-RA">
    <property type="protein sequence ID" value="ACUA007798-PA"/>
    <property type="gene ID" value="ACUA007798"/>
</dbReference>
<feature type="transmembrane region" description="Helical" evidence="2">
    <location>
        <begin position="605"/>
        <end position="632"/>
    </location>
</feature>
<name>A0A182M2F8_9DIPT</name>
<evidence type="ECO:0000313" key="4">
    <source>
        <dbReference type="Proteomes" id="UP000075883"/>
    </source>
</evidence>
<feature type="region of interest" description="Disordered" evidence="1">
    <location>
        <begin position="34"/>
        <end position="61"/>
    </location>
</feature>
<reference evidence="4" key="1">
    <citation type="submission" date="2013-09" db="EMBL/GenBank/DDBJ databases">
        <title>The Genome Sequence of Anopheles culicifacies species A.</title>
        <authorList>
            <consortium name="The Broad Institute Genomics Platform"/>
            <person name="Neafsey D.E."/>
            <person name="Besansky N."/>
            <person name="Howell P."/>
            <person name="Walton C."/>
            <person name="Young S.K."/>
            <person name="Zeng Q."/>
            <person name="Gargeya S."/>
            <person name="Fitzgerald M."/>
            <person name="Haas B."/>
            <person name="Abouelleil A."/>
            <person name="Allen A.W."/>
            <person name="Alvarado L."/>
            <person name="Arachchi H.M."/>
            <person name="Berlin A.M."/>
            <person name="Chapman S.B."/>
            <person name="Gainer-Dewar J."/>
            <person name="Goldberg J."/>
            <person name="Griggs A."/>
            <person name="Gujja S."/>
            <person name="Hansen M."/>
            <person name="Howarth C."/>
            <person name="Imamovic A."/>
            <person name="Ireland A."/>
            <person name="Larimer J."/>
            <person name="McCowan C."/>
            <person name="Murphy C."/>
            <person name="Pearson M."/>
            <person name="Poon T.W."/>
            <person name="Priest M."/>
            <person name="Roberts A."/>
            <person name="Saif S."/>
            <person name="Shea T."/>
            <person name="Sisk P."/>
            <person name="Sykes S."/>
            <person name="Wortman J."/>
            <person name="Nusbaum C."/>
            <person name="Birren B."/>
        </authorList>
    </citation>
    <scope>NUCLEOTIDE SEQUENCE [LARGE SCALE GENOMIC DNA]</scope>
    <source>
        <strain evidence="4">A-37</strain>
    </source>
</reference>
<protein>
    <submittedName>
        <fullName evidence="3">Uncharacterized protein</fullName>
    </submittedName>
</protein>
<dbReference type="VEuPathDB" id="VectorBase:ACUA007798"/>
<feature type="region of interest" description="Disordered" evidence="1">
    <location>
        <begin position="186"/>
        <end position="222"/>
    </location>
</feature>
<feature type="region of interest" description="Disordered" evidence="1">
    <location>
        <begin position="420"/>
        <end position="439"/>
    </location>
</feature>
<proteinExistence type="predicted"/>
<dbReference type="AlphaFoldDB" id="A0A182M2F8"/>
<evidence type="ECO:0000256" key="2">
    <source>
        <dbReference type="SAM" id="Phobius"/>
    </source>
</evidence>
<feature type="transmembrane region" description="Helical" evidence="2">
    <location>
        <begin position="513"/>
        <end position="535"/>
    </location>
</feature>
<feature type="compositionally biased region" description="Polar residues" evidence="1">
    <location>
        <begin position="121"/>
        <end position="130"/>
    </location>
</feature>
<feature type="region of interest" description="Disordered" evidence="1">
    <location>
        <begin position="102"/>
        <end position="174"/>
    </location>
</feature>
<evidence type="ECO:0000313" key="3">
    <source>
        <dbReference type="EnsemblMetazoa" id="ACUA007798-PA"/>
    </source>
</evidence>
<dbReference type="Proteomes" id="UP000075883">
    <property type="component" value="Unassembled WGS sequence"/>
</dbReference>
<keyword evidence="2" id="KW-1133">Transmembrane helix</keyword>
<feature type="transmembrane region" description="Helical" evidence="2">
    <location>
        <begin position="541"/>
        <end position="565"/>
    </location>
</feature>